<evidence type="ECO:0000256" key="3">
    <source>
        <dbReference type="ARBA" id="ARBA00022692"/>
    </source>
</evidence>
<keyword evidence="3 6" id="KW-0812">Transmembrane</keyword>
<dbReference type="Pfam" id="PF03649">
    <property type="entry name" value="UPF0014"/>
    <property type="match status" value="1"/>
</dbReference>
<keyword evidence="5 6" id="KW-0472">Membrane</keyword>
<evidence type="ECO:0000256" key="2">
    <source>
        <dbReference type="ARBA" id="ARBA00005268"/>
    </source>
</evidence>
<feature type="transmembrane region" description="Helical" evidence="6">
    <location>
        <begin position="100"/>
        <end position="121"/>
    </location>
</feature>
<gene>
    <name evidence="7" type="ORF">BD410DRAFT_765008</name>
</gene>
<feature type="transmembrane region" description="Helical" evidence="6">
    <location>
        <begin position="69"/>
        <end position="88"/>
    </location>
</feature>
<dbReference type="GO" id="GO:0005886">
    <property type="term" value="C:plasma membrane"/>
    <property type="evidence" value="ECO:0007669"/>
    <property type="project" value="TreeGrafter"/>
</dbReference>
<dbReference type="EMBL" id="ML170163">
    <property type="protein sequence ID" value="TDL25523.1"/>
    <property type="molecule type" value="Genomic_DNA"/>
</dbReference>
<sequence>MDSPSGGSTHLTWTNVALGFSFIVFDSAVSHLFRLGVGSSLITAGVRCVVQLAVMALVLQKIFEAQNPWGVAGLACLLNLLATFEVVVNKMKRRFHRMFPIVLFGMVIGTIPVAIIGAHFAMSIRPFWKPDQFIPIVGMLCGNTISAVVVSISFVLKEMQENRDRVETYLAFGASRFEACKPVATEALRLALTPTINQMSVLGIISIPGMMTGAILGGSSVQQAARLQMVIMFMITAATALGSIVTTVLAMGIVVDAEHRIRSERIDGRKHAIWRGRDRAVGAVVGGIERGWEKVRGRERAERESLLTQA</sequence>
<comment type="similarity">
    <text evidence="2">Belongs to the UPF0014 family.</text>
</comment>
<dbReference type="VEuPathDB" id="FungiDB:BD410DRAFT_765008"/>
<keyword evidence="8" id="KW-1185">Reference proteome</keyword>
<dbReference type="PANTHER" id="PTHR30028:SF0">
    <property type="entry name" value="PROTEIN ALUMINUM SENSITIVE 3"/>
    <property type="match status" value="1"/>
</dbReference>
<accession>A0A4Y7QCW4</accession>
<evidence type="ECO:0000256" key="6">
    <source>
        <dbReference type="SAM" id="Phobius"/>
    </source>
</evidence>
<feature type="transmembrane region" description="Helical" evidence="6">
    <location>
        <begin position="230"/>
        <end position="255"/>
    </location>
</feature>
<dbReference type="InterPro" id="IPR005226">
    <property type="entry name" value="UPF0014_fam"/>
</dbReference>
<organism evidence="7 8">
    <name type="scientific">Rickenella mellea</name>
    <dbReference type="NCBI Taxonomy" id="50990"/>
    <lineage>
        <taxon>Eukaryota</taxon>
        <taxon>Fungi</taxon>
        <taxon>Dikarya</taxon>
        <taxon>Basidiomycota</taxon>
        <taxon>Agaricomycotina</taxon>
        <taxon>Agaricomycetes</taxon>
        <taxon>Hymenochaetales</taxon>
        <taxon>Rickenellaceae</taxon>
        <taxon>Rickenella</taxon>
    </lineage>
</organism>
<feature type="transmembrane region" description="Helical" evidence="6">
    <location>
        <begin position="41"/>
        <end position="63"/>
    </location>
</feature>
<feature type="transmembrane region" description="Helical" evidence="6">
    <location>
        <begin position="199"/>
        <end position="218"/>
    </location>
</feature>
<protein>
    <submittedName>
        <fullName evidence="7">UPF0014-domain-containing protein</fullName>
    </submittedName>
</protein>
<feature type="transmembrane region" description="Helical" evidence="6">
    <location>
        <begin position="12"/>
        <end position="29"/>
    </location>
</feature>
<reference evidence="7 8" key="1">
    <citation type="submission" date="2018-06" db="EMBL/GenBank/DDBJ databases">
        <title>A transcriptomic atlas of mushroom development highlights an independent origin of complex multicellularity.</title>
        <authorList>
            <consortium name="DOE Joint Genome Institute"/>
            <person name="Krizsan K."/>
            <person name="Almasi E."/>
            <person name="Merenyi Z."/>
            <person name="Sahu N."/>
            <person name="Viragh M."/>
            <person name="Koszo T."/>
            <person name="Mondo S."/>
            <person name="Kiss B."/>
            <person name="Balint B."/>
            <person name="Kues U."/>
            <person name="Barry K."/>
            <person name="Hegedus J.C."/>
            <person name="Henrissat B."/>
            <person name="Johnson J."/>
            <person name="Lipzen A."/>
            <person name="Ohm R."/>
            <person name="Nagy I."/>
            <person name="Pangilinan J."/>
            <person name="Yan J."/>
            <person name="Xiong Y."/>
            <person name="Grigoriev I.V."/>
            <person name="Hibbett D.S."/>
            <person name="Nagy L.G."/>
        </authorList>
    </citation>
    <scope>NUCLEOTIDE SEQUENCE [LARGE SCALE GENOMIC DNA]</scope>
    <source>
        <strain evidence="7 8">SZMC22713</strain>
    </source>
</reference>
<dbReference type="Proteomes" id="UP000294933">
    <property type="component" value="Unassembled WGS sequence"/>
</dbReference>
<name>A0A4Y7QCW4_9AGAM</name>
<comment type="subcellular location">
    <subcellularLocation>
        <location evidence="1">Membrane</location>
        <topology evidence="1">Multi-pass membrane protein</topology>
    </subcellularLocation>
</comment>
<evidence type="ECO:0000313" key="8">
    <source>
        <dbReference type="Proteomes" id="UP000294933"/>
    </source>
</evidence>
<dbReference type="AlphaFoldDB" id="A0A4Y7QCW4"/>
<feature type="transmembrane region" description="Helical" evidence="6">
    <location>
        <begin position="133"/>
        <end position="156"/>
    </location>
</feature>
<dbReference type="PANTHER" id="PTHR30028">
    <property type="entry name" value="UPF0014 INNER MEMBRANE PROTEIN YBBM-RELATED"/>
    <property type="match status" value="1"/>
</dbReference>
<evidence type="ECO:0000256" key="4">
    <source>
        <dbReference type="ARBA" id="ARBA00022989"/>
    </source>
</evidence>
<keyword evidence="4 6" id="KW-1133">Transmembrane helix</keyword>
<dbReference type="OrthoDB" id="432685at2759"/>
<evidence type="ECO:0000313" key="7">
    <source>
        <dbReference type="EMBL" id="TDL25523.1"/>
    </source>
</evidence>
<evidence type="ECO:0000256" key="1">
    <source>
        <dbReference type="ARBA" id="ARBA00004141"/>
    </source>
</evidence>
<proteinExistence type="inferred from homology"/>
<evidence type="ECO:0000256" key="5">
    <source>
        <dbReference type="ARBA" id="ARBA00023136"/>
    </source>
</evidence>